<name>A0A8R1E9Y8_CAEJA</name>
<dbReference type="AlphaFoldDB" id="A0A8R1E9Y8"/>
<protein>
    <submittedName>
        <fullName evidence="1">Uncharacterized protein</fullName>
    </submittedName>
</protein>
<dbReference type="Proteomes" id="UP000005237">
    <property type="component" value="Unassembled WGS sequence"/>
</dbReference>
<proteinExistence type="predicted"/>
<keyword evidence="2" id="KW-1185">Reference proteome</keyword>
<organism evidence="1 2">
    <name type="scientific">Caenorhabditis japonica</name>
    <dbReference type="NCBI Taxonomy" id="281687"/>
    <lineage>
        <taxon>Eukaryota</taxon>
        <taxon>Metazoa</taxon>
        <taxon>Ecdysozoa</taxon>
        <taxon>Nematoda</taxon>
        <taxon>Chromadorea</taxon>
        <taxon>Rhabditida</taxon>
        <taxon>Rhabditina</taxon>
        <taxon>Rhabditomorpha</taxon>
        <taxon>Rhabditoidea</taxon>
        <taxon>Rhabditidae</taxon>
        <taxon>Peloderinae</taxon>
        <taxon>Caenorhabditis</taxon>
    </lineage>
</organism>
<dbReference type="PANTHER" id="PTHR46068:SF1">
    <property type="entry name" value="TRANSPOSASE IS30-LIKE HTH DOMAIN-CONTAINING PROTEIN"/>
    <property type="match status" value="1"/>
</dbReference>
<reference evidence="1" key="2">
    <citation type="submission" date="2022-06" db="UniProtKB">
        <authorList>
            <consortium name="EnsemblMetazoa"/>
        </authorList>
    </citation>
    <scope>IDENTIFICATION</scope>
    <source>
        <strain evidence="1">DF5081</strain>
    </source>
</reference>
<accession>A0A8R1E9Y8</accession>
<evidence type="ECO:0000313" key="1">
    <source>
        <dbReference type="EnsemblMetazoa" id="CJA30940.1"/>
    </source>
</evidence>
<evidence type="ECO:0000313" key="2">
    <source>
        <dbReference type="Proteomes" id="UP000005237"/>
    </source>
</evidence>
<reference evidence="2" key="1">
    <citation type="submission" date="2010-08" db="EMBL/GenBank/DDBJ databases">
        <authorList>
            <consortium name="Caenorhabditis japonica Sequencing Consortium"/>
            <person name="Wilson R.K."/>
        </authorList>
    </citation>
    <scope>NUCLEOTIDE SEQUENCE [LARGE SCALE GENOMIC DNA]</scope>
    <source>
        <strain evidence="2">DF5081</strain>
    </source>
</reference>
<dbReference type="EnsemblMetazoa" id="CJA30940.1">
    <property type="protein sequence ID" value="CJA30940.1"/>
    <property type="gene ID" value="WBGene00206787"/>
</dbReference>
<dbReference type="PANTHER" id="PTHR46068">
    <property type="entry name" value="PROTEIN CBG27172"/>
    <property type="match status" value="1"/>
</dbReference>
<sequence>MRTFVHHPTIEHLLKRGMRSSDVTRTLGSSDSTARNVSAALKKIRGVIKRRIDRHDGLSLNKVAGELKIGGKTVQRIVKDDLKLDSFKLSRGQYLSDASKANRLDKAKKLLAHF</sequence>